<protein>
    <submittedName>
        <fullName evidence="3">Purine catabolism regulatory protein</fullName>
    </submittedName>
</protein>
<comment type="caution">
    <text evidence="3">The sequence shown here is derived from an EMBL/GenBank/DDBJ whole genome shotgun (WGS) entry which is preliminary data.</text>
</comment>
<proteinExistence type="predicted"/>
<reference evidence="3 4" key="1">
    <citation type="submission" date="2016-07" db="EMBL/GenBank/DDBJ databases">
        <title>Characterization of isolates of Eisenbergiella tayi derived from blood cultures, using whole genome sequencing.</title>
        <authorList>
            <person name="Burdz T."/>
            <person name="Wiebe D."/>
            <person name="Huynh C."/>
            <person name="Bernard K."/>
        </authorList>
    </citation>
    <scope>NUCLEOTIDE SEQUENCE [LARGE SCALE GENOMIC DNA]</scope>
    <source>
        <strain evidence="3 4">NML 110608</strain>
    </source>
</reference>
<dbReference type="PANTHER" id="PTHR33744">
    <property type="entry name" value="CARBOHYDRATE DIACID REGULATOR"/>
    <property type="match status" value="1"/>
</dbReference>
<gene>
    <name evidence="3" type="primary">pucR</name>
    <name evidence="3" type="ORF">BEI61_06013</name>
</gene>
<dbReference type="PANTHER" id="PTHR33744:SF1">
    <property type="entry name" value="DNA-BINDING TRANSCRIPTIONAL ACTIVATOR ADER"/>
    <property type="match status" value="1"/>
</dbReference>
<evidence type="ECO:0000259" key="1">
    <source>
        <dbReference type="Pfam" id="PF07905"/>
    </source>
</evidence>
<dbReference type="Proteomes" id="UP000094067">
    <property type="component" value="Unassembled WGS sequence"/>
</dbReference>
<feature type="domain" description="Purine catabolism PurC-like" evidence="1">
    <location>
        <begin position="17"/>
        <end position="125"/>
    </location>
</feature>
<organism evidence="3 4">
    <name type="scientific">Eisenbergiella tayi</name>
    <dbReference type="NCBI Taxonomy" id="1432052"/>
    <lineage>
        <taxon>Bacteria</taxon>
        <taxon>Bacillati</taxon>
        <taxon>Bacillota</taxon>
        <taxon>Clostridia</taxon>
        <taxon>Lachnospirales</taxon>
        <taxon>Lachnospiraceae</taxon>
        <taxon>Eisenbergiella</taxon>
    </lineage>
</organism>
<feature type="domain" description="PucR C-terminal helix-turn-helix" evidence="2">
    <location>
        <begin position="333"/>
        <end position="389"/>
    </location>
</feature>
<dbReference type="PATRIC" id="fig|1432052.4.peg.6652"/>
<dbReference type="RefSeq" id="WP_069155245.1">
    <property type="nucleotide sequence ID" value="NZ_MCGH01000005.1"/>
</dbReference>
<dbReference type="AlphaFoldDB" id="A0A1E2ZZU2"/>
<name>A0A1E2ZZU2_9FIRM</name>
<dbReference type="EMBL" id="MCGH01000005">
    <property type="protein sequence ID" value="ODM02014.1"/>
    <property type="molecule type" value="Genomic_DNA"/>
</dbReference>
<dbReference type="InterPro" id="IPR042070">
    <property type="entry name" value="PucR_C-HTH_sf"/>
</dbReference>
<dbReference type="InterPro" id="IPR051448">
    <property type="entry name" value="CdaR-like_regulators"/>
</dbReference>
<accession>A0A1E2ZZU2</accession>
<dbReference type="InterPro" id="IPR012914">
    <property type="entry name" value="PucR_dom"/>
</dbReference>
<evidence type="ECO:0000313" key="3">
    <source>
        <dbReference type="EMBL" id="ODM02014.1"/>
    </source>
</evidence>
<dbReference type="Pfam" id="PF07905">
    <property type="entry name" value="PucR"/>
    <property type="match status" value="1"/>
</dbReference>
<dbReference type="InterPro" id="IPR025736">
    <property type="entry name" value="PucR_C-HTH_dom"/>
</dbReference>
<dbReference type="Pfam" id="PF13556">
    <property type="entry name" value="HTH_30"/>
    <property type="match status" value="1"/>
</dbReference>
<dbReference type="Gene3D" id="1.10.10.2840">
    <property type="entry name" value="PucR C-terminal helix-turn-helix domain"/>
    <property type="match status" value="1"/>
</dbReference>
<evidence type="ECO:0000259" key="2">
    <source>
        <dbReference type="Pfam" id="PF13556"/>
    </source>
</evidence>
<sequence length="396" mass="46069">MAIRFWEIYEETKEKYKLRILAGKNGMDNVTGWVHMLEDETIINRFSGEELAVTTGMKAGNEGWLLRLVSSMKNAESTGIIINTGMYLKQIPEEVIDWCEAHDFPLLEMPWEISITDLIQDYCMRIMSQMHKERQEALLFERLLRGKEVPEDFLEDIGNRYNLDGTFRIFCLLPKYTAEEKVLFRQSVLKLENVFGLWQNGSKIRFPYFLIEVNDLYILAINDFPEEKAEELICQMKSIFSSFFERKLLSLGIGPACWGIHNLKQALGRARIAVQMSRQMGRPIVDFNQMGVFGILFSTEDPDILRSYADRLLGPLEEYDKIHYSDQGEGIGYVETLRSYIINDRSLIGVARSTYTHRNTVNYRIQNIKRLLNNELKTSADLFPYQIALCIRDMKL</sequence>
<evidence type="ECO:0000313" key="4">
    <source>
        <dbReference type="Proteomes" id="UP000094067"/>
    </source>
</evidence>